<comment type="similarity">
    <text evidence="2">Belongs to the ABC-4 integral membrane protein family. LolC/E subfamily.</text>
</comment>
<feature type="transmembrane region" description="Helical" evidence="7">
    <location>
        <begin position="277"/>
        <end position="298"/>
    </location>
</feature>
<dbReference type="Proteomes" id="UP000232164">
    <property type="component" value="Unassembled WGS sequence"/>
</dbReference>
<evidence type="ECO:0000256" key="6">
    <source>
        <dbReference type="ARBA" id="ARBA00023136"/>
    </source>
</evidence>
<reference evidence="10 12" key="1">
    <citation type="submission" date="2017-11" db="EMBL/GenBank/DDBJ databases">
        <authorList>
            <person name="Han C.G."/>
        </authorList>
    </citation>
    <scope>NUCLEOTIDE SEQUENCE [LARGE SCALE GENOMIC DNA]</scope>
    <source>
        <strain evidence="10 12">HCNT1</strain>
    </source>
</reference>
<keyword evidence="11" id="KW-0614">Plasmid</keyword>
<evidence type="ECO:0000313" key="11">
    <source>
        <dbReference type="EMBL" id="UWU17898.1"/>
    </source>
</evidence>
<feature type="transmembrane region" description="Helical" evidence="7">
    <location>
        <begin position="371"/>
        <end position="395"/>
    </location>
</feature>
<evidence type="ECO:0000256" key="2">
    <source>
        <dbReference type="ARBA" id="ARBA00005236"/>
    </source>
</evidence>
<name>A0A2N0DER7_RHISU</name>
<dbReference type="Proteomes" id="UP001060123">
    <property type="component" value="Plasmid pWSM1592_1"/>
</dbReference>
<dbReference type="Pfam" id="PF02687">
    <property type="entry name" value="FtsX"/>
    <property type="match status" value="1"/>
</dbReference>
<keyword evidence="6 7" id="KW-0472">Membrane</keyword>
<dbReference type="Pfam" id="PF12704">
    <property type="entry name" value="MacB_PCD"/>
    <property type="match status" value="1"/>
</dbReference>
<evidence type="ECO:0000256" key="3">
    <source>
        <dbReference type="ARBA" id="ARBA00022475"/>
    </source>
</evidence>
<keyword evidence="3" id="KW-1003">Cell membrane</keyword>
<sequence length="413" mass="44176">MRLILEIAFTHIAGRGRQTLVAVFGVAVGVGFSIAMAALMQGGQDDFVEQLVNTMPHIEITDEQRTARQQPAESVFDTTEIFGLRPREDRRGIINPTAALSWLEAWVPGRLAPDLKLQGVIHYSSREVGASVIGIEPAAERGVSPIIGDFVEGSFAALSAGGNNIVIGDTMANRLGAGLNDTITAVSSEGLTRNFKIVGLFHTGTTARDEGEAYVLLKNAQILSARANAINEIRVKLANPDDAPAAARRIEAELGYKAEAWQEANESLLEALVIRNVIMYTVVAAIMLVAGFGIFNIISTITHEKARDIAIMKSLGFGEADMRRLFLLEGVVIGAAGSALGWLLGFALVYALSLVRFELAATGQEMTHLPIAWSILHYLIASGFALGSAAFAGYLPARRAARLNPVDIIRGAT</sequence>
<reference evidence="11" key="3">
    <citation type="submission" date="2022-09" db="EMBL/GenBank/DDBJ databases">
        <title>Australian commercial rhizobial inoculants.</title>
        <authorList>
            <person name="Kohlmeier M.G."/>
            <person name="O'Hara G.W."/>
            <person name="Colombi E."/>
            <person name="Ramsay J.P."/>
            <person name="Terpolilli J."/>
        </authorList>
    </citation>
    <scope>NUCLEOTIDE SEQUENCE</scope>
    <source>
        <strain evidence="11">WSM1592</strain>
        <plasmid evidence="11">pWSM1592_1</plasmid>
    </source>
</reference>
<evidence type="ECO:0000256" key="7">
    <source>
        <dbReference type="SAM" id="Phobius"/>
    </source>
</evidence>
<feature type="domain" description="MacB-like periplasmic core" evidence="9">
    <location>
        <begin position="19"/>
        <end position="252"/>
    </location>
</feature>
<evidence type="ECO:0000313" key="12">
    <source>
        <dbReference type="Proteomes" id="UP000232164"/>
    </source>
</evidence>
<feature type="transmembrane region" description="Helical" evidence="7">
    <location>
        <begin position="325"/>
        <end position="351"/>
    </location>
</feature>
<evidence type="ECO:0000313" key="13">
    <source>
        <dbReference type="Proteomes" id="UP001060123"/>
    </source>
</evidence>
<dbReference type="InterPro" id="IPR051447">
    <property type="entry name" value="Lipoprotein-release_system"/>
</dbReference>
<dbReference type="InterPro" id="IPR025857">
    <property type="entry name" value="MacB_PCD"/>
</dbReference>
<keyword evidence="13" id="KW-1185">Reference proteome</keyword>
<comment type="subcellular location">
    <subcellularLocation>
        <location evidence="1">Cell membrane</location>
        <topology evidence="1">Multi-pass membrane protein</topology>
    </subcellularLocation>
</comment>
<dbReference type="GO" id="GO:0098797">
    <property type="term" value="C:plasma membrane protein complex"/>
    <property type="evidence" value="ECO:0007669"/>
    <property type="project" value="TreeGrafter"/>
</dbReference>
<evidence type="ECO:0000313" key="10">
    <source>
        <dbReference type="EMBL" id="PKA44591.1"/>
    </source>
</evidence>
<evidence type="ECO:0000259" key="9">
    <source>
        <dbReference type="Pfam" id="PF12704"/>
    </source>
</evidence>
<accession>A0A2N0DER7</accession>
<dbReference type="EMBL" id="CP104144">
    <property type="protein sequence ID" value="UWU17898.1"/>
    <property type="molecule type" value="Genomic_DNA"/>
</dbReference>
<organism evidence="10 12">
    <name type="scientific">Rhizobium sullae</name>
    <name type="common">Rhizobium hedysari</name>
    <dbReference type="NCBI Taxonomy" id="50338"/>
    <lineage>
        <taxon>Bacteria</taxon>
        <taxon>Pseudomonadati</taxon>
        <taxon>Pseudomonadota</taxon>
        <taxon>Alphaproteobacteria</taxon>
        <taxon>Hyphomicrobiales</taxon>
        <taxon>Rhizobiaceae</taxon>
        <taxon>Rhizobium/Agrobacterium group</taxon>
        <taxon>Rhizobium</taxon>
    </lineage>
</organism>
<keyword evidence="4 7" id="KW-0812">Transmembrane</keyword>
<feature type="transmembrane region" description="Helical" evidence="7">
    <location>
        <begin position="20"/>
        <end position="40"/>
    </location>
</feature>
<evidence type="ECO:0000256" key="4">
    <source>
        <dbReference type="ARBA" id="ARBA00022692"/>
    </source>
</evidence>
<reference evidence="10 12" key="2">
    <citation type="submission" date="2017-12" db="EMBL/GenBank/DDBJ databases">
        <title>Genome sequence of Rhizobium sullae HCNT1 isolated from Sulla coronaria nodules and featuring peculiar denitrification phenotypes.</title>
        <authorList>
            <person name="De Diego-Diaz B."/>
            <person name="Treu L."/>
            <person name="Campanaro S."/>
            <person name="Da Silva Duarte V."/>
            <person name="Basaglia M."/>
            <person name="Favaro L."/>
            <person name="Casella S."/>
            <person name="Squartini A."/>
        </authorList>
    </citation>
    <scope>NUCLEOTIDE SEQUENCE [LARGE SCALE GENOMIC DNA]</scope>
    <source>
        <strain evidence="10 12">HCNT1</strain>
    </source>
</reference>
<evidence type="ECO:0000256" key="5">
    <source>
        <dbReference type="ARBA" id="ARBA00022989"/>
    </source>
</evidence>
<geneLocation type="plasmid" evidence="11 13">
    <name>pWSM1592_1</name>
</geneLocation>
<dbReference type="PANTHER" id="PTHR30489:SF0">
    <property type="entry name" value="LIPOPROTEIN-RELEASING SYSTEM TRANSMEMBRANE PROTEIN LOLE"/>
    <property type="match status" value="1"/>
</dbReference>
<gene>
    <name evidence="10" type="ORF">CWR43_01630</name>
    <name evidence="11" type="ORF">N2599_21515</name>
</gene>
<dbReference type="AlphaFoldDB" id="A0A2N0DER7"/>
<evidence type="ECO:0000259" key="8">
    <source>
        <dbReference type="Pfam" id="PF02687"/>
    </source>
</evidence>
<dbReference type="GO" id="GO:0044874">
    <property type="term" value="P:lipoprotein localization to outer membrane"/>
    <property type="evidence" value="ECO:0007669"/>
    <property type="project" value="TreeGrafter"/>
</dbReference>
<feature type="domain" description="ABC3 transporter permease C-terminal" evidence="8">
    <location>
        <begin position="281"/>
        <end position="405"/>
    </location>
</feature>
<protein>
    <submittedName>
        <fullName evidence="10">ABC transporter permease</fullName>
    </submittedName>
</protein>
<dbReference type="RefSeq" id="WP_027511399.1">
    <property type="nucleotide sequence ID" value="NZ_CP104144.1"/>
</dbReference>
<dbReference type="PANTHER" id="PTHR30489">
    <property type="entry name" value="LIPOPROTEIN-RELEASING SYSTEM TRANSMEMBRANE PROTEIN LOLE"/>
    <property type="match status" value="1"/>
</dbReference>
<dbReference type="STRING" id="1041146.GCA_000427985_02001"/>
<evidence type="ECO:0000256" key="1">
    <source>
        <dbReference type="ARBA" id="ARBA00004651"/>
    </source>
</evidence>
<keyword evidence="5 7" id="KW-1133">Transmembrane helix</keyword>
<dbReference type="EMBL" id="PIQN01000003">
    <property type="protein sequence ID" value="PKA44591.1"/>
    <property type="molecule type" value="Genomic_DNA"/>
</dbReference>
<proteinExistence type="inferred from homology"/>
<dbReference type="InterPro" id="IPR003838">
    <property type="entry name" value="ABC3_permease_C"/>
</dbReference>